<dbReference type="SMART" id="SM00257">
    <property type="entry name" value="LysM"/>
    <property type="match status" value="1"/>
</dbReference>
<evidence type="ECO:0000256" key="1">
    <source>
        <dbReference type="ARBA" id="ARBA00007074"/>
    </source>
</evidence>
<proteinExistence type="inferred from homology"/>
<name>A0A537K1E6_9BACT</name>
<accession>A0A537K1E6</accession>
<dbReference type="PANTHER" id="PTHR47053">
    <property type="entry name" value="MUREIN DD-ENDOPEPTIDASE MEPH-RELATED"/>
    <property type="match status" value="1"/>
</dbReference>
<dbReference type="Gene3D" id="3.90.1720.10">
    <property type="entry name" value="endopeptidase domain like (from Nostoc punctiforme)"/>
    <property type="match status" value="1"/>
</dbReference>
<feature type="chain" id="PRO_5021935401" evidence="8">
    <location>
        <begin position="21"/>
        <end position="279"/>
    </location>
</feature>
<dbReference type="Pfam" id="PF00877">
    <property type="entry name" value="NLPC_P60"/>
    <property type="match status" value="1"/>
</dbReference>
<dbReference type="AlphaFoldDB" id="A0A537K1E6"/>
<dbReference type="PROSITE" id="PS51782">
    <property type="entry name" value="LYSM"/>
    <property type="match status" value="1"/>
</dbReference>
<protein>
    <submittedName>
        <fullName evidence="11">LysM peptidoglycan-binding domain-containing protein</fullName>
    </submittedName>
</protein>
<evidence type="ECO:0000256" key="7">
    <source>
        <dbReference type="SAM" id="MobiDB-lite"/>
    </source>
</evidence>
<feature type="domain" description="NlpC/P60" evidence="10">
    <location>
        <begin position="156"/>
        <end position="277"/>
    </location>
</feature>
<dbReference type="CDD" id="cd00118">
    <property type="entry name" value="LysM"/>
    <property type="match status" value="1"/>
</dbReference>
<evidence type="ECO:0000256" key="2">
    <source>
        <dbReference type="ARBA" id="ARBA00022670"/>
    </source>
</evidence>
<dbReference type="GO" id="GO:0008234">
    <property type="term" value="F:cysteine-type peptidase activity"/>
    <property type="evidence" value="ECO:0007669"/>
    <property type="project" value="UniProtKB-KW"/>
</dbReference>
<evidence type="ECO:0000256" key="8">
    <source>
        <dbReference type="SAM" id="SignalP"/>
    </source>
</evidence>
<sequence>MWRGLAGLIFLLAMLWPAGAADAGQVYVVRQGDTLWRISHRLGIRPADLAAANHLSLSTIIHPGLRLIIPGPSTAATRSSARPSPRSDARLTPRPSAGRPPRPRESITPSTGPAPRPSAPLTPRPDAPLLQPAPEHRSSPAGAPEPAQAAVPQRSAGGPSGIVRIATGYLGRPYQPSGTGSNGFDCSGLVSRVYAEAGRTLPRTSYGQYQTGTPVTRGALEPGDLVFFQTTDPGPSHVGIYVGSSQFIHASYSRGVVMSSIDEPYFRDRYLGARRIPPG</sequence>
<reference evidence="11 12" key="1">
    <citation type="journal article" date="2019" name="Nat. Microbiol.">
        <title>Mediterranean grassland soil C-N compound turnover is dependent on rainfall and depth, and is mediated by genomically divergent microorganisms.</title>
        <authorList>
            <person name="Diamond S."/>
            <person name="Andeer P.F."/>
            <person name="Li Z."/>
            <person name="Crits-Christoph A."/>
            <person name="Burstein D."/>
            <person name="Anantharaman K."/>
            <person name="Lane K.R."/>
            <person name="Thomas B.C."/>
            <person name="Pan C."/>
            <person name="Northen T.R."/>
            <person name="Banfield J.F."/>
        </authorList>
    </citation>
    <scope>NUCLEOTIDE SEQUENCE [LARGE SCALE GENOMIC DNA]</scope>
    <source>
        <strain evidence="11">NP_3</strain>
    </source>
</reference>
<dbReference type="Gene3D" id="3.10.350.10">
    <property type="entry name" value="LysM domain"/>
    <property type="match status" value="1"/>
</dbReference>
<keyword evidence="2" id="KW-0645">Protease</keyword>
<dbReference type="Pfam" id="PF01476">
    <property type="entry name" value="LysM"/>
    <property type="match status" value="1"/>
</dbReference>
<dbReference type="SUPFAM" id="SSF54001">
    <property type="entry name" value="Cysteine proteinases"/>
    <property type="match status" value="1"/>
</dbReference>
<dbReference type="Proteomes" id="UP000318509">
    <property type="component" value="Unassembled WGS sequence"/>
</dbReference>
<evidence type="ECO:0000259" key="10">
    <source>
        <dbReference type="PROSITE" id="PS51935"/>
    </source>
</evidence>
<evidence type="ECO:0000256" key="5">
    <source>
        <dbReference type="ARBA" id="ARBA00022801"/>
    </source>
</evidence>
<dbReference type="EMBL" id="VBAK01000125">
    <property type="protein sequence ID" value="TMI89322.1"/>
    <property type="molecule type" value="Genomic_DNA"/>
</dbReference>
<dbReference type="InterPro" id="IPR000064">
    <property type="entry name" value="NLP_P60_dom"/>
</dbReference>
<feature type="compositionally biased region" description="Pro residues" evidence="7">
    <location>
        <begin position="112"/>
        <end position="126"/>
    </location>
</feature>
<gene>
    <name evidence="11" type="ORF">E6H00_10015</name>
</gene>
<dbReference type="InterPro" id="IPR038765">
    <property type="entry name" value="Papain-like_cys_pep_sf"/>
</dbReference>
<dbReference type="SUPFAM" id="SSF54106">
    <property type="entry name" value="LysM domain"/>
    <property type="match status" value="1"/>
</dbReference>
<dbReference type="InterPro" id="IPR018392">
    <property type="entry name" value="LysM"/>
</dbReference>
<keyword evidence="6" id="KW-0788">Thiol protease</keyword>
<dbReference type="InterPro" id="IPR051202">
    <property type="entry name" value="Peptidase_C40"/>
</dbReference>
<keyword evidence="4" id="KW-0677">Repeat</keyword>
<keyword evidence="5" id="KW-0378">Hydrolase</keyword>
<evidence type="ECO:0000256" key="6">
    <source>
        <dbReference type="ARBA" id="ARBA00022807"/>
    </source>
</evidence>
<evidence type="ECO:0000313" key="12">
    <source>
        <dbReference type="Proteomes" id="UP000318509"/>
    </source>
</evidence>
<feature type="compositionally biased region" description="Low complexity" evidence="7">
    <location>
        <begin position="72"/>
        <end position="84"/>
    </location>
</feature>
<feature type="domain" description="LysM" evidence="9">
    <location>
        <begin position="25"/>
        <end position="69"/>
    </location>
</feature>
<feature type="signal peptide" evidence="8">
    <location>
        <begin position="1"/>
        <end position="20"/>
    </location>
</feature>
<comment type="caution">
    <text evidence="11">The sequence shown here is derived from an EMBL/GenBank/DDBJ whole genome shotgun (WGS) entry which is preliminary data.</text>
</comment>
<evidence type="ECO:0000256" key="4">
    <source>
        <dbReference type="ARBA" id="ARBA00022737"/>
    </source>
</evidence>
<feature type="region of interest" description="Disordered" evidence="7">
    <location>
        <begin position="72"/>
        <end position="159"/>
    </location>
</feature>
<comment type="similarity">
    <text evidence="1">Belongs to the peptidase C40 family.</text>
</comment>
<dbReference type="InterPro" id="IPR036779">
    <property type="entry name" value="LysM_dom_sf"/>
</dbReference>
<organism evidence="11 12">
    <name type="scientific">Candidatus Segetimicrobium genomatis</name>
    <dbReference type="NCBI Taxonomy" id="2569760"/>
    <lineage>
        <taxon>Bacteria</taxon>
        <taxon>Bacillati</taxon>
        <taxon>Candidatus Sysuimicrobiota</taxon>
        <taxon>Candidatus Sysuimicrobiia</taxon>
        <taxon>Candidatus Sysuimicrobiales</taxon>
        <taxon>Candidatus Segetimicrobiaceae</taxon>
        <taxon>Candidatus Segetimicrobium</taxon>
    </lineage>
</organism>
<dbReference type="PROSITE" id="PS51935">
    <property type="entry name" value="NLPC_P60"/>
    <property type="match status" value="1"/>
</dbReference>
<evidence type="ECO:0000259" key="9">
    <source>
        <dbReference type="PROSITE" id="PS51782"/>
    </source>
</evidence>
<dbReference type="GO" id="GO:0006508">
    <property type="term" value="P:proteolysis"/>
    <property type="evidence" value="ECO:0007669"/>
    <property type="project" value="UniProtKB-KW"/>
</dbReference>
<evidence type="ECO:0000256" key="3">
    <source>
        <dbReference type="ARBA" id="ARBA00022729"/>
    </source>
</evidence>
<keyword evidence="3 8" id="KW-0732">Signal</keyword>
<dbReference type="PANTHER" id="PTHR47053:SF1">
    <property type="entry name" value="MUREIN DD-ENDOPEPTIDASE MEPH-RELATED"/>
    <property type="match status" value="1"/>
</dbReference>
<evidence type="ECO:0000313" key="11">
    <source>
        <dbReference type="EMBL" id="TMI89322.1"/>
    </source>
</evidence>